<sequence>MITVVGMDGGPLSAPAAAALADATCVAGAERHLAAAPVPERARRVAIGSLPGALEEVLAWRGTAVVLASGDPGFFGVVRALRERGARPRVVPAVSSAALAFARIGLPWDDAIVVSAHGRADRGRCVGRALAAALAHPKAAILTAPGGAGPEAFAGELLDAGRDVYVAQRLGTAEEDVARVTAAAGADRDWAHPNVVLSVDPDRAVSPAASWLQGHQGAPDGWALGEADFDHRGSMITKAEVRALALAHLAPRPGRTVWDVGAGSGSVAVECARFGAHAVAFERGPEDCARIRANAARHGVRVRVVEGEAPGTLEGAAGRTGVDAAFFGGGGDDAIEAAVALCRPERIVVALASVDRIKSVRDLLLLHGYEVGGTQLQASRLADLPNGSLRLAATNPVTLIRATARPAPSGGRPPDSGGNRVATS</sequence>
<comment type="pathway">
    <text evidence="1">Cofactor biosynthesis; adenosylcobalamin biosynthesis.</text>
</comment>
<dbReference type="InterPro" id="IPR012818">
    <property type="entry name" value="CbiE"/>
</dbReference>
<dbReference type="RefSeq" id="WP_312863073.1">
    <property type="nucleotide sequence ID" value="NZ_BAAAYY010000022.1"/>
</dbReference>
<dbReference type="NCBIfam" id="TIGR02469">
    <property type="entry name" value="CbiT"/>
    <property type="match status" value="1"/>
</dbReference>
<dbReference type="Gene3D" id="3.40.1010.10">
    <property type="entry name" value="Cobalt-precorrin-4 Transmethylase, Domain 1"/>
    <property type="match status" value="1"/>
</dbReference>
<comment type="caution">
    <text evidence="8">The sequence shown here is derived from an EMBL/GenBank/DDBJ whole genome shotgun (WGS) entry which is preliminary data.</text>
</comment>
<proteinExistence type="predicted"/>
<dbReference type="PANTHER" id="PTHR43182">
    <property type="entry name" value="COBALT-PRECORRIN-6B C(15)-METHYLTRANSFERASE (DECARBOXYLATING)"/>
    <property type="match status" value="1"/>
</dbReference>
<evidence type="ECO:0000256" key="5">
    <source>
        <dbReference type="ARBA" id="ARBA00022691"/>
    </source>
</evidence>
<keyword evidence="2" id="KW-0169">Cobalamin biosynthesis</keyword>
<keyword evidence="5" id="KW-0949">S-adenosyl-L-methionine</keyword>
<dbReference type="InterPro" id="IPR029063">
    <property type="entry name" value="SAM-dependent_MTases_sf"/>
</dbReference>
<dbReference type="PANTHER" id="PTHR43182:SF1">
    <property type="entry name" value="COBALT-PRECORRIN-7 C(5)-METHYLTRANSFERASE"/>
    <property type="match status" value="1"/>
</dbReference>
<dbReference type="GO" id="GO:0008276">
    <property type="term" value="F:protein methyltransferase activity"/>
    <property type="evidence" value="ECO:0007669"/>
    <property type="project" value="InterPro"/>
</dbReference>
<gene>
    <name evidence="8" type="ORF">HDA32_001400</name>
</gene>
<dbReference type="GO" id="GO:0009236">
    <property type="term" value="P:cobalamin biosynthetic process"/>
    <property type="evidence" value="ECO:0007669"/>
    <property type="project" value="UniProtKB-UniPathway"/>
</dbReference>
<accession>A0A852TWP7</accession>
<dbReference type="InterPro" id="IPR014008">
    <property type="entry name" value="Cbl_synth_MTase_CbiT"/>
</dbReference>
<dbReference type="GO" id="GO:0046025">
    <property type="term" value="F:precorrin-6Y C5,15-methyltransferase (decarboxylating) activity"/>
    <property type="evidence" value="ECO:0007669"/>
    <property type="project" value="UniProtKB-EC"/>
</dbReference>
<evidence type="ECO:0000256" key="4">
    <source>
        <dbReference type="ARBA" id="ARBA00022679"/>
    </source>
</evidence>
<evidence type="ECO:0000256" key="2">
    <source>
        <dbReference type="ARBA" id="ARBA00022573"/>
    </source>
</evidence>
<dbReference type="Gene3D" id="3.40.50.150">
    <property type="entry name" value="Vaccinia Virus protein VP39"/>
    <property type="match status" value="1"/>
</dbReference>
<dbReference type="SUPFAM" id="SSF53790">
    <property type="entry name" value="Tetrapyrrole methylase"/>
    <property type="match status" value="1"/>
</dbReference>
<evidence type="ECO:0000313" key="8">
    <source>
        <dbReference type="EMBL" id="NYE46280.1"/>
    </source>
</evidence>
<dbReference type="InterPro" id="IPR000878">
    <property type="entry name" value="4pyrrol_Mease"/>
</dbReference>
<organism evidence="8 9">
    <name type="scientific">Spinactinospora alkalitolerans</name>
    <dbReference type="NCBI Taxonomy" id="687207"/>
    <lineage>
        <taxon>Bacteria</taxon>
        <taxon>Bacillati</taxon>
        <taxon>Actinomycetota</taxon>
        <taxon>Actinomycetes</taxon>
        <taxon>Streptosporangiales</taxon>
        <taxon>Nocardiopsidaceae</taxon>
        <taxon>Spinactinospora</taxon>
    </lineage>
</organism>
<dbReference type="Pfam" id="PF00590">
    <property type="entry name" value="TP_methylase"/>
    <property type="match status" value="1"/>
</dbReference>
<dbReference type="InterPro" id="IPR014776">
    <property type="entry name" value="4pyrrole_Mease_sub2"/>
</dbReference>
<evidence type="ECO:0000256" key="6">
    <source>
        <dbReference type="SAM" id="MobiDB-lite"/>
    </source>
</evidence>
<dbReference type="PIRSF" id="PIRSF036428">
    <property type="entry name" value="CobL"/>
    <property type="match status" value="1"/>
</dbReference>
<evidence type="ECO:0000313" key="9">
    <source>
        <dbReference type="Proteomes" id="UP000589036"/>
    </source>
</evidence>
<feature type="domain" description="Tetrapyrrole methylase" evidence="7">
    <location>
        <begin position="12"/>
        <end position="183"/>
    </location>
</feature>
<dbReference type="InterPro" id="IPR006365">
    <property type="entry name" value="Cbl_synth_CobL"/>
</dbReference>
<evidence type="ECO:0000256" key="1">
    <source>
        <dbReference type="ARBA" id="ARBA00004953"/>
    </source>
</evidence>
<dbReference type="InterPro" id="IPR035996">
    <property type="entry name" value="4pyrrol_Methylase_sf"/>
</dbReference>
<dbReference type="EMBL" id="JACCCC010000001">
    <property type="protein sequence ID" value="NYE46280.1"/>
    <property type="molecule type" value="Genomic_DNA"/>
</dbReference>
<dbReference type="Proteomes" id="UP000589036">
    <property type="component" value="Unassembled WGS sequence"/>
</dbReference>
<keyword evidence="4 8" id="KW-0808">Transferase</keyword>
<reference evidence="8 9" key="1">
    <citation type="submission" date="2020-07" db="EMBL/GenBank/DDBJ databases">
        <title>Sequencing the genomes of 1000 actinobacteria strains.</title>
        <authorList>
            <person name="Klenk H.-P."/>
        </authorList>
    </citation>
    <scope>NUCLEOTIDE SEQUENCE [LARGE SCALE GENOMIC DNA]</scope>
    <source>
        <strain evidence="8 9">CXB654</strain>
    </source>
</reference>
<dbReference type="UniPathway" id="UPA00148"/>
<feature type="region of interest" description="Disordered" evidence="6">
    <location>
        <begin position="402"/>
        <end position="424"/>
    </location>
</feature>
<dbReference type="NCBIfam" id="TIGR02467">
    <property type="entry name" value="CbiE"/>
    <property type="match status" value="1"/>
</dbReference>
<name>A0A852TWP7_9ACTN</name>
<evidence type="ECO:0000256" key="3">
    <source>
        <dbReference type="ARBA" id="ARBA00022603"/>
    </source>
</evidence>
<keyword evidence="9" id="KW-1185">Reference proteome</keyword>
<dbReference type="InterPro" id="IPR050714">
    <property type="entry name" value="Cobalamin_biosynth_MTase"/>
</dbReference>
<dbReference type="GO" id="GO:0032259">
    <property type="term" value="P:methylation"/>
    <property type="evidence" value="ECO:0007669"/>
    <property type="project" value="UniProtKB-KW"/>
</dbReference>
<dbReference type="InterPro" id="IPR014777">
    <property type="entry name" value="4pyrrole_Mease_sub1"/>
</dbReference>
<keyword evidence="3 8" id="KW-0489">Methyltransferase</keyword>
<dbReference type="EC" id="2.1.1.132" evidence="8"/>
<dbReference type="SUPFAM" id="SSF53335">
    <property type="entry name" value="S-adenosyl-L-methionine-dependent methyltransferases"/>
    <property type="match status" value="1"/>
</dbReference>
<protein>
    <submittedName>
        <fullName evidence="8">Precorrin-6Y C5,15-methyltransferase (Decarboxylating)</fullName>
        <ecNumber evidence="8">2.1.1.132</ecNumber>
    </submittedName>
</protein>
<dbReference type="CDD" id="cd11644">
    <property type="entry name" value="Precorrin-6Y-MT"/>
    <property type="match status" value="1"/>
</dbReference>
<dbReference type="Gene3D" id="3.30.950.10">
    <property type="entry name" value="Methyltransferase, Cobalt-precorrin-4 Transmethylase, Domain 2"/>
    <property type="match status" value="1"/>
</dbReference>
<evidence type="ECO:0000259" key="7">
    <source>
        <dbReference type="Pfam" id="PF00590"/>
    </source>
</evidence>
<dbReference type="AlphaFoldDB" id="A0A852TWP7"/>